<gene>
    <name evidence="1" type="ORF">SNE40_017327</name>
</gene>
<protein>
    <submittedName>
        <fullName evidence="1">Uncharacterized protein</fullName>
    </submittedName>
</protein>
<proteinExistence type="predicted"/>
<sequence>MEIMENDLYIPFENSAVEVSKPTTSSVYDNAVECGTRQDVAAPEMKIETKQNVATPEMEILENDLYVPFEDTDKVAYDNVHKAANKSSDQAAVMEILENDLYVPFEKTQE</sequence>
<dbReference type="EMBL" id="JAZGQO010000011">
    <property type="protein sequence ID" value="KAK6173961.1"/>
    <property type="molecule type" value="Genomic_DNA"/>
</dbReference>
<name>A0AAN8JDL8_PATCE</name>
<evidence type="ECO:0000313" key="1">
    <source>
        <dbReference type="EMBL" id="KAK6173961.1"/>
    </source>
</evidence>
<accession>A0AAN8JDL8</accession>
<organism evidence="1 2">
    <name type="scientific">Patella caerulea</name>
    <name type="common">Rayed Mediterranean limpet</name>
    <dbReference type="NCBI Taxonomy" id="87958"/>
    <lineage>
        <taxon>Eukaryota</taxon>
        <taxon>Metazoa</taxon>
        <taxon>Spiralia</taxon>
        <taxon>Lophotrochozoa</taxon>
        <taxon>Mollusca</taxon>
        <taxon>Gastropoda</taxon>
        <taxon>Patellogastropoda</taxon>
        <taxon>Patelloidea</taxon>
        <taxon>Patellidae</taxon>
        <taxon>Patella</taxon>
    </lineage>
</organism>
<dbReference type="AlphaFoldDB" id="A0AAN8JDL8"/>
<dbReference type="Proteomes" id="UP001347796">
    <property type="component" value="Unassembled WGS sequence"/>
</dbReference>
<keyword evidence="2" id="KW-1185">Reference proteome</keyword>
<reference evidence="1 2" key="1">
    <citation type="submission" date="2024-01" db="EMBL/GenBank/DDBJ databases">
        <title>The genome of the rayed Mediterranean limpet Patella caerulea (Linnaeus, 1758).</title>
        <authorList>
            <person name="Anh-Thu Weber A."/>
            <person name="Halstead-Nussloch G."/>
        </authorList>
    </citation>
    <scope>NUCLEOTIDE SEQUENCE [LARGE SCALE GENOMIC DNA]</scope>
    <source>
        <strain evidence="1">AATW-2023a</strain>
        <tissue evidence="1">Whole specimen</tissue>
    </source>
</reference>
<comment type="caution">
    <text evidence="1">The sequence shown here is derived from an EMBL/GenBank/DDBJ whole genome shotgun (WGS) entry which is preliminary data.</text>
</comment>
<evidence type="ECO:0000313" key="2">
    <source>
        <dbReference type="Proteomes" id="UP001347796"/>
    </source>
</evidence>